<comment type="subunit">
    <text evidence="3">Homodimer.</text>
</comment>
<comment type="similarity">
    <text evidence="3">Belongs to the ribose 5-phosphate isomerase family.</text>
</comment>
<comment type="pathway">
    <text evidence="3">Carbohydrate degradation; pentose phosphate pathway; D-ribose 5-phosphate from D-ribulose 5-phosphate (non-oxidative stage): step 1/1.</text>
</comment>
<evidence type="ECO:0000313" key="5">
    <source>
        <dbReference type="Proteomes" id="UP000065641"/>
    </source>
</evidence>
<evidence type="ECO:0000256" key="2">
    <source>
        <dbReference type="ARBA" id="ARBA00023235"/>
    </source>
</evidence>
<dbReference type="NCBIfam" id="TIGR00021">
    <property type="entry name" value="rpiA"/>
    <property type="match status" value="1"/>
</dbReference>
<dbReference type="GO" id="GO:0009052">
    <property type="term" value="P:pentose-phosphate shunt, non-oxidative branch"/>
    <property type="evidence" value="ECO:0007669"/>
    <property type="project" value="UniProtKB-UniRule"/>
</dbReference>
<dbReference type="SUPFAM" id="SSF100950">
    <property type="entry name" value="NagB/RpiA/CoA transferase-like"/>
    <property type="match status" value="1"/>
</dbReference>
<feature type="binding site" evidence="3">
    <location>
        <begin position="32"/>
        <end position="35"/>
    </location>
    <ligand>
        <name>substrate</name>
    </ligand>
</feature>
<comment type="catalytic activity">
    <reaction evidence="1 3">
        <text>aldehydo-D-ribose 5-phosphate = D-ribulose 5-phosphate</text>
        <dbReference type="Rhea" id="RHEA:14657"/>
        <dbReference type="ChEBI" id="CHEBI:58121"/>
        <dbReference type="ChEBI" id="CHEBI:58273"/>
        <dbReference type="EC" id="5.3.1.6"/>
    </reaction>
</comment>
<sequence>MDQNELKKAVARAAAQYVKERLDDRMIIGVGTGSTANLFIEYLGEFRDDIYATVASSEETARRLKALGIEVMDLNAAPEVSIYVDGADEANKYLQLIKGGGGALTREKIIAAVAREFVCIADGSKMVDVLGTFPLPVEVIPMARSYVGREIVKLGGDPVYRDGCITDNGNIIIDIHNMNIVDPRTLEQQLNQITGVVTNGLFALRPADKLILGTKDGLRTLTAD</sequence>
<dbReference type="OrthoDB" id="5870696at2"/>
<reference evidence="4 5" key="1">
    <citation type="submission" date="2015-11" db="EMBL/GenBank/DDBJ databases">
        <authorList>
            <person name="Zhang Y."/>
            <person name="Guo Z."/>
        </authorList>
    </citation>
    <scope>NUCLEOTIDE SEQUENCE [LARGE SCALE GENOMIC DNA]</scope>
    <source>
        <strain evidence="4 5">KCTC 32221</strain>
    </source>
</reference>
<dbReference type="UniPathway" id="UPA00115">
    <property type="reaction ID" value="UER00412"/>
</dbReference>
<dbReference type="RefSeq" id="WP_058020326.1">
    <property type="nucleotide sequence ID" value="NZ_CP013189.1"/>
</dbReference>
<feature type="binding site" evidence="3">
    <location>
        <position position="125"/>
    </location>
    <ligand>
        <name>substrate</name>
    </ligand>
</feature>
<protein>
    <recommendedName>
        <fullName evidence="3">Ribose-5-phosphate isomerase A</fullName>
        <ecNumber evidence="3">5.3.1.6</ecNumber>
    </recommendedName>
    <alternativeName>
        <fullName evidence="3">Phosphoriboisomerase A</fullName>
        <shortName evidence="3">PRI</shortName>
    </alternativeName>
</protein>
<dbReference type="GO" id="GO:0004751">
    <property type="term" value="F:ribose-5-phosphate isomerase activity"/>
    <property type="evidence" value="ECO:0007669"/>
    <property type="project" value="UniProtKB-UniRule"/>
</dbReference>
<dbReference type="EC" id="5.3.1.6" evidence="3"/>
<accession>A0A0S2K8Y0</accession>
<dbReference type="PANTHER" id="PTHR11934:SF0">
    <property type="entry name" value="RIBOSE-5-PHOSPHATE ISOMERASE"/>
    <property type="match status" value="1"/>
</dbReference>
<dbReference type="InterPro" id="IPR004788">
    <property type="entry name" value="Ribose5P_isomerase_type_A"/>
</dbReference>
<name>A0A0S2K8Y0_9GAMM</name>
<dbReference type="STRING" id="1249552.PS2015_98"/>
<dbReference type="Pfam" id="PF06026">
    <property type="entry name" value="Rib_5-P_isom_A"/>
    <property type="match status" value="1"/>
</dbReference>
<evidence type="ECO:0000256" key="3">
    <source>
        <dbReference type="HAMAP-Rule" id="MF_00170"/>
    </source>
</evidence>
<dbReference type="FunFam" id="3.40.50.1360:FF:000001">
    <property type="entry name" value="Ribose-5-phosphate isomerase A"/>
    <property type="match status" value="1"/>
</dbReference>
<evidence type="ECO:0000313" key="4">
    <source>
        <dbReference type="EMBL" id="ALO44795.1"/>
    </source>
</evidence>
<dbReference type="GO" id="GO:0006014">
    <property type="term" value="P:D-ribose metabolic process"/>
    <property type="evidence" value="ECO:0007669"/>
    <property type="project" value="TreeGrafter"/>
</dbReference>
<dbReference type="HAMAP" id="MF_00170">
    <property type="entry name" value="Rib_5P_isom_A"/>
    <property type="match status" value="1"/>
</dbReference>
<evidence type="ECO:0000256" key="1">
    <source>
        <dbReference type="ARBA" id="ARBA00001713"/>
    </source>
</evidence>
<gene>
    <name evidence="3" type="primary">rpiA</name>
    <name evidence="4" type="ORF">PS2015_98</name>
</gene>
<dbReference type="KEGG" id="pspi:PS2015_98"/>
<dbReference type="SUPFAM" id="SSF75445">
    <property type="entry name" value="D-ribose-5-phosphate isomerase (RpiA), lid domain"/>
    <property type="match status" value="1"/>
</dbReference>
<keyword evidence="2 3" id="KW-0413">Isomerase</keyword>
<dbReference type="InterPro" id="IPR037171">
    <property type="entry name" value="NagB/RpiA_transferase-like"/>
</dbReference>
<dbReference type="EMBL" id="CP013189">
    <property type="protein sequence ID" value="ALO44795.1"/>
    <property type="molecule type" value="Genomic_DNA"/>
</dbReference>
<proteinExistence type="inferred from homology"/>
<dbReference type="PATRIC" id="fig|1249552.3.peg.100"/>
<dbReference type="PANTHER" id="PTHR11934">
    <property type="entry name" value="RIBOSE-5-PHOSPHATE ISOMERASE"/>
    <property type="match status" value="1"/>
</dbReference>
<dbReference type="InterPro" id="IPR020672">
    <property type="entry name" value="Ribose5P_isomerase_typA_subgr"/>
</dbReference>
<dbReference type="Gene3D" id="3.30.70.260">
    <property type="match status" value="1"/>
</dbReference>
<dbReference type="CDD" id="cd01398">
    <property type="entry name" value="RPI_A"/>
    <property type="match status" value="1"/>
</dbReference>
<dbReference type="Gene3D" id="3.40.50.1360">
    <property type="match status" value="1"/>
</dbReference>
<organism evidence="4 5">
    <name type="scientific">Pseudohongiella spirulinae</name>
    <dbReference type="NCBI Taxonomy" id="1249552"/>
    <lineage>
        <taxon>Bacteria</taxon>
        <taxon>Pseudomonadati</taxon>
        <taxon>Pseudomonadota</taxon>
        <taxon>Gammaproteobacteria</taxon>
        <taxon>Pseudomonadales</taxon>
        <taxon>Pseudohongiellaceae</taxon>
        <taxon>Pseudohongiella</taxon>
    </lineage>
</organism>
<dbReference type="Proteomes" id="UP000065641">
    <property type="component" value="Chromosome"/>
</dbReference>
<keyword evidence="5" id="KW-1185">Reference proteome</keyword>
<dbReference type="NCBIfam" id="NF001924">
    <property type="entry name" value="PRK00702.1"/>
    <property type="match status" value="1"/>
</dbReference>
<comment type="function">
    <text evidence="3">Catalyzes the reversible conversion of ribose-5-phosphate to ribulose 5-phosphate.</text>
</comment>
<dbReference type="GO" id="GO:0005829">
    <property type="term" value="C:cytosol"/>
    <property type="evidence" value="ECO:0007669"/>
    <property type="project" value="TreeGrafter"/>
</dbReference>
<feature type="binding site" evidence="3">
    <location>
        <begin position="98"/>
        <end position="101"/>
    </location>
    <ligand>
        <name>substrate</name>
    </ligand>
</feature>
<dbReference type="FunFam" id="3.30.70.260:FF:000004">
    <property type="entry name" value="Ribose-5-phosphate isomerase A"/>
    <property type="match status" value="1"/>
</dbReference>
<dbReference type="AlphaFoldDB" id="A0A0S2K8Y0"/>
<feature type="active site" description="Proton acceptor" evidence="3">
    <location>
        <position position="107"/>
    </location>
</feature>
<feature type="binding site" evidence="3">
    <location>
        <begin position="85"/>
        <end position="88"/>
    </location>
    <ligand>
        <name>substrate</name>
    </ligand>
</feature>